<dbReference type="InterPro" id="IPR020846">
    <property type="entry name" value="MFS_dom"/>
</dbReference>
<dbReference type="GO" id="GO:0022857">
    <property type="term" value="F:transmembrane transporter activity"/>
    <property type="evidence" value="ECO:0007669"/>
    <property type="project" value="InterPro"/>
</dbReference>
<dbReference type="PROSITE" id="PS50850">
    <property type="entry name" value="MFS"/>
    <property type="match status" value="1"/>
</dbReference>
<feature type="transmembrane region" description="Helical" evidence="7">
    <location>
        <begin position="388"/>
        <end position="411"/>
    </location>
</feature>
<proteinExistence type="predicted"/>
<gene>
    <name evidence="9" type="ORF">HNR73_006984</name>
</gene>
<evidence type="ECO:0000259" key="8">
    <source>
        <dbReference type="PROSITE" id="PS50850"/>
    </source>
</evidence>
<evidence type="ECO:0000256" key="7">
    <source>
        <dbReference type="SAM" id="Phobius"/>
    </source>
</evidence>
<feature type="transmembrane region" description="Helical" evidence="7">
    <location>
        <begin position="40"/>
        <end position="63"/>
    </location>
</feature>
<dbReference type="InterPro" id="IPR011701">
    <property type="entry name" value="MFS"/>
</dbReference>
<evidence type="ECO:0000256" key="5">
    <source>
        <dbReference type="ARBA" id="ARBA00022989"/>
    </source>
</evidence>
<keyword evidence="2" id="KW-0813">Transport</keyword>
<evidence type="ECO:0000256" key="6">
    <source>
        <dbReference type="ARBA" id="ARBA00023136"/>
    </source>
</evidence>
<evidence type="ECO:0000313" key="9">
    <source>
        <dbReference type="EMBL" id="MBB6039093.1"/>
    </source>
</evidence>
<dbReference type="PANTHER" id="PTHR23517">
    <property type="entry name" value="RESISTANCE PROTEIN MDTM, PUTATIVE-RELATED-RELATED"/>
    <property type="match status" value="1"/>
</dbReference>
<dbReference type="CDD" id="cd17329">
    <property type="entry name" value="MFS_MdtH_MDR_like"/>
    <property type="match status" value="1"/>
</dbReference>
<feature type="transmembrane region" description="Helical" evidence="7">
    <location>
        <begin position="287"/>
        <end position="308"/>
    </location>
</feature>
<dbReference type="PANTHER" id="PTHR23517:SF2">
    <property type="entry name" value="MULTIDRUG RESISTANCE PROTEIN MDTH"/>
    <property type="match status" value="1"/>
</dbReference>
<keyword evidence="3" id="KW-1003">Cell membrane</keyword>
<dbReference type="SUPFAM" id="SSF103473">
    <property type="entry name" value="MFS general substrate transporter"/>
    <property type="match status" value="1"/>
</dbReference>
<feature type="transmembrane region" description="Helical" evidence="7">
    <location>
        <begin position="168"/>
        <end position="190"/>
    </location>
</feature>
<feature type="transmembrane region" description="Helical" evidence="7">
    <location>
        <begin position="363"/>
        <end position="382"/>
    </location>
</feature>
<reference evidence="9 10" key="1">
    <citation type="submission" date="2020-08" db="EMBL/GenBank/DDBJ databases">
        <title>Genomic Encyclopedia of Type Strains, Phase IV (KMG-IV): sequencing the most valuable type-strain genomes for metagenomic binning, comparative biology and taxonomic classification.</title>
        <authorList>
            <person name="Goeker M."/>
        </authorList>
    </citation>
    <scope>NUCLEOTIDE SEQUENCE [LARGE SCALE GENOMIC DNA]</scope>
    <source>
        <strain evidence="9 10">YIM 65646</strain>
    </source>
</reference>
<evidence type="ECO:0000256" key="3">
    <source>
        <dbReference type="ARBA" id="ARBA00022475"/>
    </source>
</evidence>
<comment type="subcellular location">
    <subcellularLocation>
        <location evidence="1">Cell membrane</location>
        <topology evidence="1">Multi-pass membrane protein</topology>
    </subcellularLocation>
</comment>
<feature type="transmembrane region" description="Helical" evidence="7">
    <location>
        <begin position="108"/>
        <end position="130"/>
    </location>
</feature>
<organism evidence="9 10">
    <name type="scientific">Phytomonospora endophytica</name>
    <dbReference type="NCBI Taxonomy" id="714109"/>
    <lineage>
        <taxon>Bacteria</taxon>
        <taxon>Bacillati</taxon>
        <taxon>Actinomycetota</taxon>
        <taxon>Actinomycetes</taxon>
        <taxon>Micromonosporales</taxon>
        <taxon>Micromonosporaceae</taxon>
        <taxon>Phytomonospora</taxon>
    </lineage>
</organism>
<sequence length="417" mass="43486">MRKGFLPVREFGTFGGAVRLLLVQQFTVNAAFYMLMPYLAAYLSGDLGLTAWAIGLILGVRNLSQQGMFVVGGLLADRFGYKRLIVAGCVLRTAGFAALGFVDSLPVLIAASAVTGFAGALFGPAVRAYVVREVGDRRVEAFALFGLFFQLGMFVGPLIGLVLLAFDFRVVCTVAAVIFAGLAVLQLFALPGKGTGAAPTAAERPLAEWRRVVANRPFLLFSTAMIGAHVLMFQVYLALPLQAQRAVPGSGDSVTTTLFVASAAVAAVGQLRVTAWARARWPPRRAIVCGVTLMSASFLPLLAGVTAAPDAGLVARVAAWAPLVLSTAVLALGTVMVTPFELDTVARLSDGVLPATYQGLHQTLSGLGVTLGNLVVGALWEASAALPWLPWLGLTVVGACSALAVAALSSVDQPVAR</sequence>
<feature type="transmembrane region" description="Helical" evidence="7">
    <location>
        <begin position="320"/>
        <end position="342"/>
    </location>
</feature>
<dbReference type="Proteomes" id="UP000548476">
    <property type="component" value="Unassembled WGS sequence"/>
</dbReference>
<keyword evidence="4 7" id="KW-0812">Transmembrane</keyword>
<evidence type="ECO:0000313" key="10">
    <source>
        <dbReference type="Proteomes" id="UP000548476"/>
    </source>
</evidence>
<accession>A0A841FWG3</accession>
<feature type="domain" description="Major facilitator superfamily (MFS) profile" evidence="8">
    <location>
        <begin position="17"/>
        <end position="410"/>
    </location>
</feature>
<dbReference type="RefSeq" id="WP_203685995.1">
    <property type="nucleotide sequence ID" value="NZ_BONT01000027.1"/>
</dbReference>
<keyword evidence="10" id="KW-1185">Reference proteome</keyword>
<dbReference type="Gene3D" id="1.20.1250.20">
    <property type="entry name" value="MFS general substrate transporter like domains"/>
    <property type="match status" value="1"/>
</dbReference>
<feature type="transmembrane region" description="Helical" evidence="7">
    <location>
        <begin position="84"/>
        <end position="102"/>
    </location>
</feature>
<feature type="transmembrane region" description="Helical" evidence="7">
    <location>
        <begin position="257"/>
        <end position="275"/>
    </location>
</feature>
<comment type="caution">
    <text evidence="9">The sequence shown here is derived from an EMBL/GenBank/DDBJ whole genome shotgun (WGS) entry which is preliminary data.</text>
</comment>
<feature type="transmembrane region" description="Helical" evidence="7">
    <location>
        <begin position="142"/>
        <end position="162"/>
    </location>
</feature>
<keyword evidence="5 7" id="KW-1133">Transmembrane helix</keyword>
<dbReference type="Pfam" id="PF07690">
    <property type="entry name" value="MFS_1"/>
    <property type="match status" value="1"/>
</dbReference>
<dbReference type="GO" id="GO:0005886">
    <property type="term" value="C:plasma membrane"/>
    <property type="evidence" value="ECO:0007669"/>
    <property type="project" value="UniProtKB-SubCell"/>
</dbReference>
<dbReference type="InterPro" id="IPR036259">
    <property type="entry name" value="MFS_trans_sf"/>
</dbReference>
<evidence type="ECO:0000256" key="1">
    <source>
        <dbReference type="ARBA" id="ARBA00004651"/>
    </source>
</evidence>
<feature type="transmembrane region" description="Helical" evidence="7">
    <location>
        <begin position="218"/>
        <end position="237"/>
    </location>
</feature>
<evidence type="ECO:0000256" key="4">
    <source>
        <dbReference type="ARBA" id="ARBA00022692"/>
    </source>
</evidence>
<name>A0A841FWG3_9ACTN</name>
<dbReference type="EMBL" id="JACHGT010000020">
    <property type="protein sequence ID" value="MBB6039093.1"/>
    <property type="molecule type" value="Genomic_DNA"/>
</dbReference>
<dbReference type="AlphaFoldDB" id="A0A841FWG3"/>
<evidence type="ECO:0000256" key="2">
    <source>
        <dbReference type="ARBA" id="ARBA00022448"/>
    </source>
</evidence>
<protein>
    <submittedName>
        <fullName evidence="9">MFS family permease</fullName>
    </submittedName>
</protein>
<dbReference type="InterPro" id="IPR050171">
    <property type="entry name" value="MFS_Transporters"/>
</dbReference>
<keyword evidence="6 7" id="KW-0472">Membrane</keyword>